<protein>
    <submittedName>
        <fullName evidence="2">Helix-turn-helix domain-containing protein</fullName>
    </submittedName>
</protein>
<dbReference type="Gene3D" id="1.10.10.2840">
    <property type="entry name" value="PucR C-terminal helix-turn-helix domain"/>
    <property type="match status" value="1"/>
</dbReference>
<dbReference type="PANTHER" id="PTHR33744:SF7">
    <property type="entry name" value="PUCR FAMILY TRANSCRIPTIONAL REGULATOR"/>
    <property type="match status" value="1"/>
</dbReference>
<accession>A0A939PAI3</accession>
<reference evidence="2" key="1">
    <citation type="submission" date="2021-03" db="EMBL/GenBank/DDBJ databases">
        <authorList>
            <person name="Kanchanasin P."/>
            <person name="Saeng-In P."/>
            <person name="Phongsopitanun W."/>
            <person name="Yuki M."/>
            <person name="Kudo T."/>
            <person name="Ohkuma M."/>
            <person name="Tanasupawat S."/>
        </authorList>
    </citation>
    <scope>NUCLEOTIDE SEQUENCE</scope>
    <source>
        <strain evidence="2">GKU 128</strain>
    </source>
</reference>
<gene>
    <name evidence="2" type="ORF">J4573_17970</name>
</gene>
<sequence length="303" mass="32299">MGLDALLSKATPADLDAVIQVERHLLDVLQLVSAAVADAYVEEHQALHGQDQAARHEVLSALLEGQDPHEAARRAGIRPAPAYAVLTFALGDHPDETDSDVTSSVAARRKLRRIQAEIDHHGRAQALHALNPQGGLALLPVEDPEVALTGDWERLTGLVVRIGDRSGATVHAGVAATAAAGIAEAARQSADILEIVRVTGRPPGVYRVTDVLLDYQLSRPGAAREHLAGLLAGLERHPVLLETLRAYVAGEFSRRRAAGLLHVHPNTVDYRLRRVAVLTGLDPTCPGDLPQLRAALVAYDLGA</sequence>
<evidence type="ECO:0000313" key="3">
    <source>
        <dbReference type="Proteomes" id="UP000669179"/>
    </source>
</evidence>
<dbReference type="InterPro" id="IPR042070">
    <property type="entry name" value="PucR_C-HTH_sf"/>
</dbReference>
<dbReference type="PANTHER" id="PTHR33744">
    <property type="entry name" value="CARBOHYDRATE DIACID REGULATOR"/>
    <property type="match status" value="1"/>
</dbReference>
<keyword evidence="3" id="KW-1185">Reference proteome</keyword>
<dbReference type="InterPro" id="IPR051448">
    <property type="entry name" value="CdaR-like_regulators"/>
</dbReference>
<dbReference type="Proteomes" id="UP000669179">
    <property type="component" value="Unassembled WGS sequence"/>
</dbReference>
<feature type="domain" description="PucR C-terminal helix-turn-helix" evidence="1">
    <location>
        <begin position="240"/>
        <end position="297"/>
    </location>
</feature>
<dbReference type="Pfam" id="PF13556">
    <property type="entry name" value="HTH_30"/>
    <property type="match status" value="1"/>
</dbReference>
<dbReference type="InterPro" id="IPR025736">
    <property type="entry name" value="PucR_C-HTH_dom"/>
</dbReference>
<name>A0A939PAI3_9ACTN</name>
<evidence type="ECO:0000259" key="1">
    <source>
        <dbReference type="Pfam" id="PF13556"/>
    </source>
</evidence>
<proteinExistence type="predicted"/>
<comment type="caution">
    <text evidence="2">The sequence shown here is derived from an EMBL/GenBank/DDBJ whole genome shotgun (WGS) entry which is preliminary data.</text>
</comment>
<dbReference type="EMBL" id="JAGEOJ010000007">
    <property type="protein sequence ID" value="MBO2448995.1"/>
    <property type="molecule type" value="Genomic_DNA"/>
</dbReference>
<evidence type="ECO:0000313" key="2">
    <source>
        <dbReference type="EMBL" id="MBO2448995.1"/>
    </source>
</evidence>
<organism evidence="2 3">
    <name type="scientific">Actinomadura barringtoniae</name>
    <dbReference type="NCBI Taxonomy" id="1427535"/>
    <lineage>
        <taxon>Bacteria</taxon>
        <taxon>Bacillati</taxon>
        <taxon>Actinomycetota</taxon>
        <taxon>Actinomycetes</taxon>
        <taxon>Streptosporangiales</taxon>
        <taxon>Thermomonosporaceae</taxon>
        <taxon>Actinomadura</taxon>
    </lineage>
</organism>
<dbReference type="AlphaFoldDB" id="A0A939PAI3"/>